<dbReference type="PROSITE" id="PS50109">
    <property type="entry name" value="HIS_KIN"/>
    <property type="match status" value="1"/>
</dbReference>
<dbReference type="InterPro" id="IPR036097">
    <property type="entry name" value="HisK_dim/P_sf"/>
</dbReference>
<evidence type="ECO:0000256" key="6">
    <source>
        <dbReference type="ARBA" id="ARBA00022475"/>
    </source>
</evidence>
<feature type="transmembrane region" description="Helical" evidence="24">
    <location>
        <begin position="638"/>
        <end position="664"/>
    </location>
</feature>
<dbReference type="PRINTS" id="PR00344">
    <property type="entry name" value="BCTRLSENSOR"/>
</dbReference>
<dbReference type="Pfam" id="PF13687">
    <property type="entry name" value="DUF4153"/>
    <property type="match status" value="1"/>
</dbReference>
<dbReference type="EMBL" id="WHJE01000015">
    <property type="protein sequence ID" value="KAE8765164.1"/>
    <property type="molecule type" value="Genomic_DNA"/>
</dbReference>
<feature type="transmembrane region" description="Helical" evidence="24">
    <location>
        <begin position="40"/>
        <end position="61"/>
    </location>
</feature>
<dbReference type="PANTHER" id="PTHR44936:SF9">
    <property type="entry name" value="SENSOR PROTEIN CREC"/>
    <property type="match status" value="1"/>
</dbReference>
<dbReference type="InterPro" id="IPR036890">
    <property type="entry name" value="HATPase_C_sf"/>
</dbReference>
<evidence type="ECO:0000256" key="23">
    <source>
        <dbReference type="SAM" id="MobiDB-lite"/>
    </source>
</evidence>
<keyword evidence="15" id="KW-0904">Protein phosphatase</keyword>
<evidence type="ECO:0000256" key="12">
    <source>
        <dbReference type="ARBA" id="ARBA00022801"/>
    </source>
</evidence>
<keyword evidence="10" id="KW-0547">Nucleotide-binding</keyword>
<dbReference type="EC" id="2.7.13.3" evidence="5"/>
<dbReference type="GO" id="GO:0000155">
    <property type="term" value="F:phosphorelay sensor kinase activity"/>
    <property type="evidence" value="ECO:0007669"/>
    <property type="project" value="InterPro"/>
</dbReference>
<keyword evidence="24" id="KW-0472">Membrane</keyword>
<evidence type="ECO:0000259" key="25">
    <source>
        <dbReference type="PROSITE" id="PS50109"/>
    </source>
</evidence>
<dbReference type="Gene3D" id="1.10.287.130">
    <property type="match status" value="1"/>
</dbReference>
<dbReference type="Proteomes" id="UP000451860">
    <property type="component" value="Unassembled WGS sequence"/>
</dbReference>
<evidence type="ECO:0000256" key="21">
    <source>
        <dbReference type="ARBA" id="ARBA00040454"/>
    </source>
</evidence>
<feature type="transmembrane region" description="Helical" evidence="24">
    <location>
        <begin position="715"/>
        <end position="737"/>
    </location>
</feature>
<evidence type="ECO:0000259" key="26">
    <source>
        <dbReference type="PROSITE" id="PS50885"/>
    </source>
</evidence>
<dbReference type="SMART" id="SM00304">
    <property type="entry name" value="HAMP"/>
    <property type="match status" value="1"/>
</dbReference>
<dbReference type="Pfam" id="PF00672">
    <property type="entry name" value="HAMP"/>
    <property type="match status" value="1"/>
</dbReference>
<evidence type="ECO:0000313" key="27">
    <source>
        <dbReference type="EMBL" id="KAE8765164.1"/>
    </source>
</evidence>
<sequence length="891" mass="91827">MSTDRPLDAIGSIKVKFGVLVGLSVVAAALVAEIGDRAAVPAWLTVPVTVAAALGVTQWLARGMTSPLREMTVAAARMATGDHSLRVTATSADEVGRLARAFNTMAADLATADQQRRELLATVSHELRTPLAAQQALLENLVDGVVRPDDEALQDALAQSERLGELVGDLLDLSRFEGGAATLALAPVDVAVLVEAAVAEARLGAREVRFTARVSPPDLVVAADGARLAQVVANLLDNAARHSPAGGEVVVSAGTEDPADGVGPEGAGRWYLEVTDEGPGIPAERAQQVFTRFWTEDEGGGGTGLGLAIARWVCELHGGSIEALPPRAGGRGARVRAVLPRGPAAAGSVSPSPSMSPSPPTYPPDAAAPPSPVPPIEEPAMSTASVPTPARPAGAAAASSAVHPPSFAESLFGGLWPERGPATAPFALFGALGAGTVAAVVLPYRAIGLGAVLVLLLGGALVLRLSGRRTRPWTIVSVVLCLGLGSLLVLRAAEWLAVLAMLVVAVLVATALTDARRLTSMLAGLAAWPLSAVRGLPLLGRTISATSGHKLLWPVLRTAAISLVALVVFGGLFASGDAVFGSWVSHLVPDLAWNSLILRTFVFVLVAGVVLAGCYLALNPPRVQALGLPAARPVARAWEWLVPVGIVIAVFVAFGLAQASAMWGGHAYLRRTTGLSYADYVHQGFGQLTLATVLTLATIALAVRKAPQRTGRDRLLLRLALGILCLLTLGVVVSALFRMAVYQQAFGYTVLRVLVDAFELWLGLLVVLVMAAGVRWSGAWLPRAALVSGAGLLLAVGLANPEAWVAQQNIARYHATGKIDTFYLASLGADAVPAIVDGLPEDLAACALPHAHAAEDDLLAWNLGRARAEASAATAGGTGPASDAGDRTGCP</sequence>
<feature type="transmembrane region" description="Helical" evidence="24">
    <location>
        <begin position="422"/>
        <end position="441"/>
    </location>
</feature>
<dbReference type="Pfam" id="PF00512">
    <property type="entry name" value="HisKA"/>
    <property type="match status" value="1"/>
</dbReference>
<feature type="compositionally biased region" description="Low complexity" evidence="23">
    <location>
        <begin position="342"/>
        <end position="353"/>
    </location>
</feature>
<dbReference type="GO" id="GO:0004721">
    <property type="term" value="F:phosphoprotein phosphatase activity"/>
    <property type="evidence" value="ECO:0007669"/>
    <property type="project" value="UniProtKB-KW"/>
</dbReference>
<feature type="transmembrane region" description="Helical" evidence="24">
    <location>
        <begin position="447"/>
        <end position="465"/>
    </location>
</feature>
<feature type="transmembrane region" description="Helical" evidence="24">
    <location>
        <begin position="780"/>
        <end position="799"/>
    </location>
</feature>
<keyword evidence="17" id="KW-0902">Two-component regulatory system</keyword>
<keyword evidence="7" id="KW-0597">Phosphoprotein</keyword>
<keyword evidence="6" id="KW-1003">Cell membrane</keyword>
<keyword evidence="8" id="KW-0808">Transferase</keyword>
<dbReference type="SUPFAM" id="SSF47384">
    <property type="entry name" value="Homodimeric domain of signal transducing histidine kinase"/>
    <property type="match status" value="1"/>
</dbReference>
<dbReference type="InterPro" id="IPR005467">
    <property type="entry name" value="His_kinase_dom"/>
</dbReference>
<feature type="compositionally biased region" description="Pro residues" evidence="23">
    <location>
        <begin position="354"/>
        <end position="377"/>
    </location>
</feature>
<evidence type="ECO:0000256" key="3">
    <source>
        <dbReference type="ARBA" id="ARBA00001946"/>
    </source>
</evidence>
<dbReference type="GO" id="GO:0005524">
    <property type="term" value="F:ATP binding"/>
    <property type="evidence" value="ECO:0007669"/>
    <property type="project" value="UniProtKB-KW"/>
</dbReference>
<dbReference type="InterPro" id="IPR025291">
    <property type="entry name" value="DUF4153"/>
</dbReference>
<reference evidence="27 28" key="1">
    <citation type="submission" date="2019-10" db="EMBL/GenBank/DDBJ databases">
        <title>Georgenia wutianyii sp. nov. and Georgenia yuyongxinii sp. nov. isolated from plateau pika (Ochotona curzoniae) in the Qinghai-Tibet plateau of China.</title>
        <authorList>
            <person name="Tian Z."/>
        </authorList>
    </citation>
    <scope>NUCLEOTIDE SEQUENCE [LARGE SCALE GENOMIC DNA]</scope>
    <source>
        <strain evidence="27 28">DSM 21501</strain>
    </source>
</reference>
<evidence type="ECO:0000313" key="28">
    <source>
        <dbReference type="Proteomes" id="UP000451860"/>
    </source>
</evidence>
<feature type="transmembrane region" description="Helical" evidence="24">
    <location>
        <begin position="749"/>
        <end position="773"/>
    </location>
</feature>
<comment type="caution">
    <text evidence="27">The sequence shown here is derived from an EMBL/GenBank/DDBJ whole genome shotgun (WGS) entry which is preliminary data.</text>
</comment>
<dbReference type="SMART" id="SM00388">
    <property type="entry name" value="HisKA"/>
    <property type="match status" value="1"/>
</dbReference>
<evidence type="ECO:0000256" key="10">
    <source>
        <dbReference type="ARBA" id="ARBA00022741"/>
    </source>
</evidence>
<dbReference type="Gene3D" id="3.30.565.10">
    <property type="entry name" value="Histidine kinase-like ATPase, C-terminal domain"/>
    <property type="match status" value="1"/>
</dbReference>
<dbReference type="InterPro" id="IPR050980">
    <property type="entry name" value="2C_sensor_his_kinase"/>
</dbReference>
<comment type="subcellular location">
    <subcellularLocation>
        <location evidence="4">Cell membrane</location>
        <topology evidence="4">Multi-pass membrane protein</topology>
    </subcellularLocation>
</comment>
<evidence type="ECO:0000256" key="2">
    <source>
        <dbReference type="ARBA" id="ARBA00001936"/>
    </source>
</evidence>
<dbReference type="AlphaFoldDB" id="A0A7J5USM8"/>
<feature type="region of interest" description="Disordered" evidence="23">
    <location>
        <begin position="342"/>
        <end position="392"/>
    </location>
</feature>
<keyword evidence="28" id="KW-1185">Reference proteome</keyword>
<evidence type="ECO:0000256" key="16">
    <source>
        <dbReference type="ARBA" id="ARBA00022989"/>
    </source>
</evidence>
<evidence type="ECO:0000256" key="9">
    <source>
        <dbReference type="ARBA" id="ARBA00022692"/>
    </source>
</evidence>
<evidence type="ECO:0000256" key="24">
    <source>
        <dbReference type="SAM" id="Phobius"/>
    </source>
</evidence>
<dbReference type="SUPFAM" id="SSF158472">
    <property type="entry name" value="HAMP domain-like"/>
    <property type="match status" value="1"/>
</dbReference>
<evidence type="ECO:0000256" key="11">
    <source>
        <dbReference type="ARBA" id="ARBA00022777"/>
    </source>
</evidence>
<dbReference type="GO" id="GO:0005886">
    <property type="term" value="C:plasma membrane"/>
    <property type="evidence" value="ECO:0007669"/>
    <property type="project" value="UniProtKB-SubCell"/>
</dbReference>
<feature type="transmembrane region" description="Helical" evidence="24">
    <location>
        <begin position="551"/>
        <end position="576"/>
    </location>
</feature>
<gene>
    <name evidence="27" type="ORF">GB883_05435</name>
</gene>
<dbReference type="PANTHER" id="PTHR44936">
    <property type="entry name" value="SENSOR PROTEIN CREC"/>
    <property type="match status" value="1"/>
</dbReference>
<dbReference type="OrthoDB" id="9757990at2"/>
<evidence type="ECO:0000256" key="22">
    <source>
        <dbReference type="ARBA" id="ARBA00041776"/>
    </source>
</evidence>
<dbReference type="InterPro" id="IPR004358">
    <property type="entry name" value="Sig_transdc_His_kin-like_C"/>
</dbReference>
<evidence type="ECO:0000256" key="19">
    <source>
        <dbReference type="ARBA" id="ARBA00023026"/>
    </source>
</evidence>
<dbReference type="PROSITE" id="PS50885">
    <property type="entry name" value="HAMP"/>
    <property type="match status" value="1"/>
</dbReference>
<protein>
    <recommendedName>
        <fullName evidence="21">Signal transduction histidine-protein kinase/phosphatase MprB</fullName>
        <ecNumber evidence="5">2.7.13.3</ecNumber>
    </recommendedName>
    <alternativeName>
        <fullName evidence="22">Mycobacterial persistence regulator B</fullName>
    </alternativeName>
</protein>
<feature type="domain" description="HAMP" evidence="26">
    <location>
        <begin position="62"/>
        <end position="114"/>
    </location>
</feature>
<evidence type="ECO:0000256" key="20">
    <source>
        <dbReference type="ARBA" id="ARBA00023211"/>
    </source>
</evidence>
<organism evidence="27 28">
    <name type="scientific">Georgenia thermotolerans</name>
    <dbReference type="NCBI Taxonomy" id="527326"/>
    <lineage>
        <taxon>Bacteria</taxon>
        <taxon>Bacillati</taxon>
        <taxon>Actinomycetota</taxon>
        <taxon>Actinomycetes</taxon>
        <taxon>Micrococcales</taxon>
        <taxon>Bogoriellaceae</taxon>
        <taxon>Georgenia</taxon>
    </lineage>
</organism>
<accession>A0A7J5USM8</accession>
<keyword evidence="11" id="KW-0418">Kinase</keyword>
<feature type="compositionally biased region" description="Low complexity" evidence="23">
    <location>
        <begin position="872"/>
        <end position="883"/>
    </location>
</feature>
<feature type="transmembrane region" description="Helical" evidence="24">
    <location>
        <begin position="684"/>
        <end position="703"/>
    </location>
</feature>
<feature type="domain" description="Histidine kinase" evidence="25">
    <location>
        <begin position="122"/>
        <end position="343"/>
    </location>
</feature>
<keyword evidence="20" id="KW-0464">Manganese</keyword>
<keyword evidence="14" id="KW-0460">Magnesium</keyword>
<evidence type="ECO:0000256" key="8">
    <source>
        <dbReference type="ARBA" id="ARBA00022679"/>
    </source>
</evidence>
<keyword evidence="18" id="KW-0346">Stress response</keyword>
<evidence type="ECO:0000256" key="7">
    <source>
        <dbReference type="ARBA" id="ARBA00022553"/>
    </source>
</evidence>
<keyword evidence="9 24" id="KW-0812">Transmembrane</keyword>
<dbReference type="SMART" id="SM00387">
    <property type="entry name" value="HATPase_c"/>
    <property type="match status" value="1"/>
</dbReference>
<evidence type="ECO:0000256" key="4">
    <source>
        <dbReference type="ARBA" id="ARBA00004651"/>
    </source>
</evidence>
<feature type="transmembrane region" description="Helical" evidence="24">
    <location>
        <begin position="15"/>
        <end position="34"/>
    </location>
</feature>
<dbReference type="InterPro" id="IPR003660">
    <property type="entry name" value="HAMP_dom"/>
</dbReference>
<dbReference type="CDD" id="cd00082">
    <property type="entry name" value="HisKA"/>
    <property type="match status" value="1"/>
</dbReference>
<evidence type="ECO:0000256" key="5">
    <source>
        <dbReference type="ARBA" id="ARBA00012438"/>
    </source>
</evidence>
<proteinExistence type="predicted"/>
<comment type="cofactor">
    <cofactor evidence="3">
        <name>Mg(2+)</name>
        <dbReference type="ChEBI" id="CHEBI:18420"/>
    </cofactor>
</comment>
<evidence type="ECO:0000256" key="18">
    <source>
        <dbReference type="ARBA" id="ARBA00023016"/>
    </source>
</evidence>
<evidence type="ECO:0000256" key="17">
    <source>
        <dbReference type="ARBA" id="ARBA00023012"/>
    </source>
</evidence>
<comment type="catalytic activity">
    <reaction evidence="1">
        <text>ATP + protein L-histidine = ADP + protein N-phospho-L-histidine.</text>
        <dbReference type="EC" id="2.7.13.3"/>
    </reaction>
</comment>
<dbReference type="CDD" id="cd06225">
    <property type="entry name" value="HAMP"/>
    <property type="match status" value="1"/>
</dbReference>
<dbReference type="Pfam" id="PF02518">
    <property type="entry name" value="HATPase_c"/>
    <property type="match status" value="1"/>
</dbReference>
<feature type="transmembrane region" description="Helical" evidence="24">
    <location>
        <begin position="472"/>
        <end position="489"/>
    </location>
</feature>
<keyword evidence="12" id="KW-0378">Hydrolase</keyword>
<dbReference type="SUPFAM" id="SSF55874">
    <property type="entry name" value="ATPase domain of HSP90 chaperone/DNA topoisomerase II/histidine kinase"/>
    <property type="match status" value="1"/>
</dbReference>
<dbReference type="CDD" id="cd00075">
    <property type="entry name" value="HATPase"/>
    <property type="match status" value="1"/>
</dbReference>
<evidence type="ECO:0000256" key="15">
    <source>
        <dbReference type="ARBA" id="ARBA00022912"/>
    </source>
</evidence>
<dbReference type="Gene3D" id="6.10.340.10">
    <property type="match status" value="1"/>
</dbReference>
<keyword evidence="19" id="KW-0843">Virulence</keyword>
<evidence type="ECO:0000256" key="14">
    <source>
        <dbReference type="ARBA" id="ARBA00022842"/>
    </source>
</evidence>
<dbReference type="InterPro" id="IPR003661">
    <property type="entry name" value="HisK_dim/P_dom"/>
</dbReference>
<feature type="transmembrane region" description="Helical" evidence="24">
    <location>
        <begin position="495"/>
        <end position="512"/>
    </location>
</feature>
<evidence type="ECO:0000256" key="13">
    <source>
        <dbReference type="ARBA" id="ARBA00022840"/>
    </source>
</evidence>
<keyword evidence="13" id="KW-0067">ATP-binding</keyword>
<feature type="transmembrane region" description="Helical" evidence="24">
    <location>
        <begin position="596"/>
        <end position="618"/>
    </location>
</feature>
<comment type="cofactor">
    <cofactor evidence="2">
        <name>Mn(2+)</name>
        <dbReference type="ChEBI" id="CHEBI:29035"/>
    </cofactor>
</comment>
<name>A0A7J5USM8_9MICO</name>
<feature type="region of interest" description="Disordered" evidence="23">
    <location>
        <begin position="872"/>
        <end position="891"/>
    </location>
</feature>
<keyword evidence="16 24" id="KW-1133">Transmembrane helix</keyword>
<evidence type="ECO:0000256" key="1">
    <source>
        <dbReference type="ARBA" id="ARBA00000085"/>
    </source>
</evidence>
<dbReference type="InterPro" id="IPR003594">
    <property type="entry name" value="HATPase_dom"/>
</dbReference>